<protein>
    <recommendedName>
        <fullName evidence="3">Pyridoxamine 5'-phosphate oxidase putative domain-containing protein</fullName>
    </recommendedName>
</protein>
<accession>A0ABS4K2Q4</accession>
<comment type="caution">
    <text evidence="1">The sequence shown here is derived from an EMBL/GenBank/DDBJ whole genome shotgun (WGS) entry which is preliminary data.</text>
</comment>
<dbReference type="RefSeq" id="WP_021283898.1">
    <property type="nucleotide sequence ID" value="NZ_JAGGLL010000012.1"/>
</dbReference>
<proteinExistence type="predicted"/>
<dbReference type="EMBL" id="JAGGLL010000012">
    <property type="protein sequence ID" value="MBP2022055.1"/>
    <property type="molecule type" value="Genomic_DNA"/>
</dbReference>
<name>A0ABS4K2Q4_9CLOT</name>
<organism evidence="1 2">
    <name type="scientific">Clostridium punense</name>
    <dbReference type="NCBI Taxonomy" id="1054297"/>
    <lineage>
        <taxon>Bacteria</taxon>
        <taxon>Bacillati</taxon>
        <taxon>Bacillota</taxon>
        <taxon>Clostridia</taxon>
        <taxon>Eubacteriales</taxon>
        <taxon>Clostridiaceae</taxon>
        <taxon>Clostridium</taxon>
    </lineage>
</organism>
<dbReference type="Proteomes" id="UP001519308">
    <property type="component" value="Unassembled WGS sequence"/>
</dbReference>
<reference evidence="1 2" key="1">
    <citation type="submission" date="2021-03" db="EMBL/GenBank/DDBJ databases">
        <title>Genomic Encyclopedia of Type Strains, Phase IV (KMG-IV): sequencing the most valuable type-strain genomes for metagenomic binning, comparative biology and taxonomic classification.</title>
        <authorList>
            <person name="Goeker M."/>
        </authorList>
    </citation>
    <scope>NUCLEOTIDE SEQUENCE [LARGE SCALE GENOMIC DNA]</scope>
    <source>
        <strain evidence="1 2">DSM 28650</strain>
    </source>
</reference>
<gene>
    <name evidence="1" type="ORF">J2Z44_001856</name>
</gene>
<evidence type="ECO:0000313" key="2">
    <source>
        <dbReference type="Proteomes" id="UP001519308"/>
    </source>
</evidence>
<keyword evidence="2" id="KW-1185">Reference proteome</keyword>
<evidence type="ECO:0000313" key="1">
    <source>
        <dbReference type="EMBL" id="MBP2022055.1"/>
    </source>
</evidence>
<evidence type="ECO:0008006" key="3">
    <source>
        <dbReference type="Google" id="ProtNLM"/>
    </source>
</evidence>
<sequence length="40" mass="4703">MELSLEKIKNMLEIEKLIYFGTTKGKYPDNSAICFAYDER</sequence>